<dbReference type="OrthoDB" id="9766361at2"/>
<dbReference type="SUPFAM" id="SSF50494">
    <property type="entry name" value="Trypsin-like serine proteases"/>
    <property type="match status" value="1"/>
</dbReference>
<keyword evidence="5" id="KW-1185">Reference proteome</keyword>
<evidence type="ECO:0000313" key="5">
    <source>
        <dbReference type="Proteomes" id="UP000198778"/>
    </source>
</evidence>
<evidence type="ECO:0000256" key="3">
    <source>
        <dbReference type="SAM" id="Phobius"/>
    </source>
</evidence>
<keyword evidence="3" id="KW-0812">Transmembrane</keyword>
<keyword evidence="3" id="KW-1133">Transmembrane helix</keyword>
<dbReference type="InterPro" id="IPR009003">
    <property type="entry name" value="Peptidase_S1_PA"/>
</dbReference>
<dbReference type="RefSeq" id="WP_090840340.1">
    <property type="nucleotide sequence ID" value="NZ_FNIL01000001.1"/>
</dbReference>
<proteinExistence type="predicted"/>
<protein>
    <submittedName>
        <fullName evidence="4">Serine protease Do</fullName>
    </submittedName>
</protein>
<dbReference type="PANTHER" id="PTHR45980">
    <property type="match status" value="1"/>
</dbReference>
<dbReference type="Proteomes" id="UP000198778">
    <property type="component" value="Unassembled WGS sequence"/>
</dbReference>
<dbReference type="Gene3D" id="2.40.10.120">
    <property type="match status" value="1"/>
</dbReference>
<dbReference type="PRINTS" id="PR00834">
    <property type="entry name" value="PROTEASES2C"/>
</dbReference>
<gene>
    <name evidence="4" type="ORF">SAMN04488053_101552</name>
</gene>
<keyword evidence="1" id="KW-0720">Serine protease</keyword>
<reference evidence="5" key="1">
    <citation type="submission" date="2016-10" db="EMBL/GenBank/DDBJ databases">
        <authorList>
            <person name="Varghese N."/>
            <person name="Submissions S."/>
        </authorList>
    </citation>
    <scope>NUCLEOTIDE SEQUENCE [LARGE SCALE GENOMIC DNA]</scope>
    <source>
        <strain evidence="5">CGMCC 1.10369</strain>
    </source>
</reference>
<feature type="region of interest" description="Disordered" evidence="2">
    <location>
        <begin position="1"/>
        <end position="30"/>
    </location>
</feature>
<dbReference type="Pfam" id="PF13365">
    <property type="entry name" value="Trypsin_2"/>
    <property type="match status" value="1"/>
</dbReference>
<feature type="transmembrane region" description="Helical" evidence="3">
    <location>
        <begin position="65"/>
        <end position="86"/>
    </location>
</feature>
<dbReference type="AlphaFoldDB" id="A0A1H0ANB6"/>
<evidence type="ECO:0000256" key="1">
    <source>
        <dbReference type="ARBA" id="ARBA00022825"/>
    </source>
</evidence>
<dbReference type="InterPro" id="IPR001940">
    <property type="entry name" value="Peptidase_S1C"/>
</dbReference>
<feature type="compositionally biased region" description="Basic and acidic residues" evidence="2">
    <location>
        <begin position="1"/>
        <end position="28"/>
    </location>
</feature>
<keyword evidence="3" id="KW-0472">Membrane</keyword>
<dbReference type="GO" id="GO:0004252">
    <property type="term" value="F:serine-type endopeptidase activity"/>
    <property type="evidence" value="ECO:0007669"/>
    <property type="project" value="InterPro"/>
</dbReference>
<organism evidence="4 5">
    <name type="scientific">Alkalicoccus daliensis</name>
    <dbReference type="NCBI Taxonomy" id="745820"/>
    <lineage>
        <taxon>Bacteria</taxon>
        <taxon>Bacillati</taxon>
        <taxon>Bacillota</taxon>
        <taxon>Bacilli</taxon>
        <taxon>Bacillales</taxon>
        <taxon>Bacillaceae</taxon>
        <taxon>Alkalicoccus</taxon>
    </lineage>
</organism>
<keyword evidence="1" id="KW-0378">Hydrolase</keyword>
<accession>A0A1H0ANB6</accession>
<name>A0A1H0ANB6_9BACI</name>
<sequence length="290" mass="32906">MSDYNKDDDKNQDLKDKKPEDLEEKKESEEELFFDGENYLTKEEFFNPPEEEKLENQKPKKTKRFFKVIIASVVTVALLANVFAVWPQLFNFPAAEFLENARELSDNEEVQSYKESIVVVRTEDSKGTGFVFDEGRIMTNEHVIRDGAEITVHFENGDSYFAEVEDESEELDIALLTVDSDDFSHPELSLSTAWTENEDIVVIGNPLFFNYIANRGMILEHVSINSKPSDVIALEAPIYRGSSGSPVINEDGEVTGVIYATSNIQFDTESQRVGLAIDMEDILEGFEELN</sequence>
<dbReference type="EMBL" id="FNIL01000001">
    <property type="protein sequence ID" value="SDN34879.1"/>
    <property type="molecule type" value="Genomic_DNA"/>
</dbReference>
<dbReference type="STRING" id="745820.SAMN04488053_101552"/>
<evidence type="ECO:0000256" key="2">
    <source>
        <dbReference type="SAM" id="MobiDB-lite"/>
    </source>
</evidence>
<dbReference type="PANTHER" id="PTHR45980:SF9">
    <property type="entry name" value="PROTEASE DO-LIKE 10, MITOCHONDRIAL-RELATED"/>
    <property type="match status" value="1"/>
</dbReference>
<keyword evidence="4" id="KW-0645">Protease</keyword>
<evidence type="ECO:0000313" key="4">
    <source>
        <dbReference type="EMBL" id="SDN34879.1"/>
    </source>
</evidence>
<dbReference type="GO" id="GO:0006508">
    <property type="term" value="P:proteolysis"/>
    <property type="evidence" value="ECO:0007669"/>
    <property type="project" value="UniProtKB-KW"/>
</dbReference>